<accession>A0ABR2JRE1</accession>
<protein>
    <recommendedName>
        <fullName evidence="1">Serine aminopeptidase S33 domain-containing protein</fullName>
    </recommendedName>
</protein>
<feature type="domain" description="Serine aminopeptidase S33" evidence="1">
    <location>
        <begin position="36"/>
        <end position="147"/>
    </location>
</feature>
<evidence type="ECO:0000313" key="2">
    <source>
        <dbReference type="EMBL" id="KAK8881378.1"/>
    </source>
</evidence>
<evidence type="ECO:0000259" key="1">
    <source>
        <dbReference type="Pfam" id="PF12146"/>
    </source>
</evidence>
<name>A0ABR2JRE1_9EUKA</name>
<dbReference type="Pfam" id="PF12146">
    <property type="entry name" value="Hydrolase_4"/>
    <property type="match status" value="1"/>
</dbReference>
<evidence type="ECO:0000313" key="3">
    <source>
        <dbReference type="Proteomes" id="UP001470230"/>
    </source>
</evidence>
<dbReference type="SUPFAM" id="SSF53474">
    <property type="entry name" value="alpha/beta-Hydrolases"/>
    <property type="match status" value="1"/>
</dbReference>
<dbReference type="InterPro" id="IPR029058">
    <property type="entry name" value="AB_hydrolase_fold"/>
</dbReference>
<reference evidence="2 3" key="1">
    <citation type="submission" date="2024-04" db="EMBL/GenBank/DDBJ databases">
        <title>Tritrichomonas musculus Genome.</title>
        <authorList>
            <person name="Alves-Ferreira E."/>
            <person name="Grigg M."/>
            <person name="Lorenzi H."/>
            <person name="Galac M."/>
        </authorList>
    </citation>
    <scope>NUCLEOTIDE SEQUENCE [LARGE SCALE GENOMIC DNA]</scope>
    <source>
        <strain evidence="2 3">EAF2021</strain>
    </source>
</reference>
<dbReference type="InterPro" id="IPR022742">
    <property type="entry name" value="Hydrolase_4"/>
</dbReference>
<dbReference type="Proteomes" id="UP001470230">
    <property type="component" value="Unassembled WGS sequence"/>
</dbReference>
<sequence>MTQAGEGEPFEISSQGCILKGFILRPKKEGKLPAAILSHGFSGNTSETKKYGQVFADNGYVAFCYDFCMSGSGQSTGSSLGMSVLTEKQDLLNLLDYVKTLDYVDKDRIILAGCSQGGFVSALAAVDREKDIQKLMLIYPALCIPDDARRGHMIDAVFDPKNVPEQFKCGPIMLSKKYALDAMNIDLVKDLCIIKKPVFIIHGIEDMLVNISYARTAAKAYPNCKFIEIHGDHGFNSEESLSECKKAIADYIIQ</sequence>
<dbReference type="InterPro" id="IPR050261">
    <property type="entry name" value="FrsA_esterase"/>
</dbReference>
<proteinExistence type="predicted"/>
<dbReference type="PANTHER" id="PTHR22946">
    <property type="entry name" value="DIENELACTONE HYDROLASE DOMAIN-CONTAINING PROTEIN-RELATED"/>
    <property type="match status" value="1"/>
</dbReference>
<dbReference type="Gene3D" id="3.40.50.1820">
    <property type="entry name" value="alpha/beta hydrolase"/>
    <property type="match status" value="1"/>
</dbReference>
<gene>
    <name evidence="2" type="ORF">M9Y10_004114</name>
</gene>
<organism evidence="2 3">
    <name type="scientific">Tritrichomonas musculus</name>
    <dbReference type="NCBI Taxonomy" id="1915356"/>
    <lineage>
        <taxon>Eukaryota</taxon>
        <taxon>Metamonada</taxon>
        <taxon>Parabasalia</taxon>
        <taxon>Tritrichomonadida</taxon>
        <taxon>Tritrichomonadidae</taxon>
        <taxon>Tritrichomonas</taxon>
    </lineage>
</organism>
<comment type="caution">
    <text evidence="2">The sequence shown here is derived from an EMBL/GenBank/DDBJ whole genome shotgun (WGS) entry which is preliminary data.</text>
</comment>
<dbReference type="EMBL" id="JAPFFF010000010">
    <property type="protein sequence ID" value="KAK8881378.1"/>
    <property type="molecule type" value="Genomic_DNA"/>
</dbReference>
<keyword evidence="3" id="KW-1185">Reference proteome</keyword>